<reference evidence="1" key="1">
    <citation type="submission" date="2022-07" db="EMBL/GenBank/DDBJ databases">
        <title>Genome Sequence of Agrocybe chaxingu.</title>
        <authorList>
            <person name="Buettner E."/>
        </authorList>
    </citation>
    <scope>NUCLEOTIDE SEQUENCE</scope>
    <source>
        <strain evidence="1">MP-N11</strain>
    </source>
</reference>
<accession>A0A9W8K4P0</accession>
<dbReference type="PANTHER" id="PTHR44068:SF4">
    <property type="entry name" value="S-ADENOSYL-METHIONINE-STEROL-C-METHYLTRANSFERAS (AFU_ORTHOLOGUE AFUA_4G09190)"/>
    <property type="match status" value="1"/>
</dbReference>
<dbReference type="EMBL" id="JANKHO010000212">
    <property type="protein sequence ID" value="KAJ3513192.1"/>
    <property type="molecule type" value="Genomic_DNA"/>
</dbReference>
<evidence type="ECO:0000313" key="2">
    <source>
        <dbReference type="Proteomes" id="UP001148786"/>
    </source>
</evidence>
<dbReference type="Gene3D" id="3.40.50.150">
    <property type="entry name" value="Vaccinia Virus protein VP39"/>
    <property type="match status" value="1"/>
</dbReference>
<dbReference type="OrthoDB" id="4310724at2759"/>
<dbReference type="Pfam" id="PF13489">
    <property type="entry name" value="Methyltransf_23"/>
    <property type="match status" value="1"/>
</dbReference>
<dbReference type="AlphaFoldDB" id="A0A9W8K4P0"/>
<organism evidence="1 2">
    <name type="scientific">Agrocybe chaxingu</name>
    <dbReference type="NCBI Taxonomy" id="84603"/>
    <lineage>
        <taxon>Eukaryota</taxon>
        <taxon>Fungi</taxon>
        <taxon>Dikarya</taxon>
        <taxon>Basidiomycota</taxon>
        <taxon>Agaricomycotina</taxon>
        <taxon>Agaricomycetes</taxon>
        <taxon>Agaricomycetidae</taxon>
        <taxon>Agaricales</taxon>
        <taxon>Agaricineae</taxon>
        <taxon>Strophariaceae</taxon>
        <taxon>Agrocybe</taxon>
    </lineage>
</organism>
<evidence type="ECO:0008006" key="3">
    <source>
        <dbReference type="Google" id="ProtNLM"/>
    </source>
</evidence>
<comment type="caution">
    <text evidence="1">The sequence shown here is derived from an EMBL/GenBank/DDBJ whole genome shotgun (WGS) entry which is preliminary data.</text>
</comment>
<dbReference type="CDD" id="cd02440">
    <property type="entry name" value="AdoMet_MTases"/>
    <property type="match status" value="1"/>
</dbReference>
<dbReference type="SUPFAM" id="SSF53335">
    <property type="entry name" value="S-adenosyl-L-methionine-dependent methyltransferases"/>
    <property type="match status" value="1"/>
</dbReference>
<dbReference type="Proteomes" id="UP001148786">
    <property type="component" value="Unassembled WGS sequence"/>
</dbReference>
<evidence type="ECO:0000313" key="1">
    <source>
        <dbReference type="EMBL" id="KAJ3513192.1"/>
    </source>
</evidence>
<gene>
    <name evidence="1" type="ORF">NLJ89_g3085</name>
</gene>
<dbReference type="InterPro" id="IPR050447">
    <property type="entry name" value="Erg6_SMT_methyltransf"/>
</dbReference>
<dbReference type="GO" id="GO:0006696">
    <property type="term" value="P:ergosterol biosynthetic process"/>
    <property type="evidence" value="ECO:0007669"/>
    <property type="project" value="TreeGrafter"/>
</dbReference>
<keyword evidence="2" id="KW-1185">Reference proteome</keyword>
<name>A0A9W8K4P0_9AGAR</name>
<dbReference type="PANTHER" id="PTHR44068">
    <property type="entry name" value="ZGC:194242"/>
    <property type="match status" value="1"/>
</dbReference>
<dbReference type="GO" id="GO:0005783">
    <property type="term" value="C:endoplasmic reticulum"/>
    <property type="evidence" value="ECO:0007669"/>
    <property type="project" value="TreeGrafter"/>
</dbReference>
<proteinExistence type="predicted"/>
<dbReference type="InterPro" id="IPR029063">
    <property type="entry name" value="SAM-dependent_MTases_sf"/>
</dbReference>
<sequence>MATRRTHDFHFARFYRGDKLDIALAHHEHYLFMKLRLKPGMRVLEVGCRSGAAALELVNFADVAVVGIDRNTAKIEEASIDNKLNSSHNFGSLSPDYFPPESFDAIYSIESLRYLPSFDMVYTQFAHLLKPGGKVALYEWCWTSTLDPGNAEHRRLAELIEDATKIGHRTLEQRSMPYALAALRRKNFVVLEYNDLAAENSTSSRSIGSEWYSPLEAALGDSRVTWEVQDQSFTILDGLSKDAVTALIFAGRFKLFTPMAMFVGYKS</sequence>
<dbReference type="GO" id="GO:0003838">
    <property type="term" value="F:sterol 24-C-methyltransferase activity"/>
    <property type="evidence" value="ECO:0007669"/>
    <property type="project" value="TreeGrafter"/>
</dbReference>
<protein>
    <recommendedName>
        <fullName evidence="3">S-adenosyl-L-methionine-dependent methyltransferase</fullName>
    </recommendedName>
</protein>